<proteinExistence type="predicted"/>
<dbReference type="AlphaFoldDB" id="A0A7G9YPW4"/>
<dbReference type="Pfam" id="PF13240">
    <property type="entry name" value="Zn_Ribbon_1"/>
    <property type="match status" value="1"/>
</dbReference>
<evidence type="ECO:0000313" key="2">
    <source>
        <dbReference type="EMBL" id="QNO50048.1"/>
    </source>
</evidence>
<accession>A0A7G9YPW4</accession>
<reference evidence="2" key="1">
    <citation type="submission" date="2020-06" db="EMBL/GenBank/DDBJ databases">
        <title>Unique genomic features of the anaerobic methanotrophic archaea.</title>
        <authorList>
            <person name="Chadwick G.L."/>
            <person name="Skennerton C.T."/>
            <person name="Laso-Perez R."/>
            <person name="Leu A.O."/>
            <person name="Speth D.R."/>
            <person name="Yu H."/>
            <person name="Morgan-Lang C."/>
            <person name="Hatzenpichler R."/>
            <person name="Goudeau D."/>
            <person name="Malmstrom R."/>
            <person name="Brazelton W.J."/>
            <person name="Woyke T."/>
            <person name="Hallam S.J."/>
            <person name="Tyson G.W."/>
            <person name="Wegener G."/>
            <person name="Boetius A."/>
            <person name="Orphan V."/>
        </authorList>
    </citation>
    <scope>NUCLEOTIDE SEQUENCE</scope>
</reference>
<evidence type="ECO:0000259" key="1">
    <source>
        <dbReference type="Pfam" id="PF13240"/>
    </source>
</evidence>
<protein>
    <recommendedName>
        <fullName evidence="1">Zinc-ribbon domain-containing protein</fullName>
    </recommendedName>
</protein>
<dbReference type="InterPro" id="IPR026870">
    <property type="entry name" value="Zinc_ribbon_dom"/>
</dbReference>
<sequence length="156" mass="17145">MYCRICGKEIPEDSRFCSFCGAEQGGTVSGVSIHAGGDVYKDVSMDTGALGRESTVIVLKQDKIETVNRLFADLNSQLRSVPDISEDRRNEAISKSEELNKELIKEKPEPGKIEQLKGWLIDNVPEVAGTVTSLFINPIVGKVVEKAGKMMSERIK</sequence>
<organism evidence="2">
    <name type="scientific">Candidatus Methanogaster sp. ANME-2c ERB4</name>
    <dbReference type="NCBI Taxonomy" id="2759911"/>
    <lineage>
        <taxon>Archaea</taxon>
        <taxon>Methanobacteriati</taxon>
        <taxon>Methanobacteriota</taxon>
        <taxon>Stenosarchaea group</taxon>
        <taxon>Methanomicrobia</taxon>
        <taxon>Methanosarcinales</taxon>
        <taxon>ANME-2 cluster</taxon>
        <taxon>Candidatus Methanogasteraceae</taxon>
        <taxon>Candidatus Methanogaster</taxon>
    </lineage>
</organism>
<dbReference type="EMBL" id="MT631402">
    <property type="protein sequence ID" value="QNO50048.1"/>
    <property type="molecule type" value="Genomic_DNA"/>
</dbReference>
<gene>
    <name evidence="2" type="ORF">MMAJBCMK_00031</name>
</gene>
<name>A0A7G9YPW4_9EURY</name>
<feature type="domain" description="Zinc-ribbon" evidence="1">
    <location>
        <begin position="2"/>
        <end position="23"/>
    </location>
</feature>